<reference evidence="3 4" key="1">
    <citation type="journal article" date="2018" name="Evol. Lett.">
        <title>Horizontal gene cluster transfer increased hallucinogenic mushroom diversity.</title>
        <authorList>
            <person name="Reynolds H.T."/>
            <person name="Vijayakumar V."/>
            <person name="Gluck-Thaler E."/>
            <person name="Korotkin H.B."/>
            <person name="Matheny P.B."/>
            <person name="Slot J.C."/>
        </authorList>
    </citation>
    <scope>NUCLEOTIDE SEQUENCE [LARGE SCALE GENOMIC DNA]</scope>
    <source>
        <strain evidence="3 4">SRW20</strain>
    </source>
</reference>
<dbReference type="EMBL" id="NHYE01001304">
    <property type="protein sequence ID" value="PPQ96985.1"/>
    <property type="molecule type" value="Genomic_DNA"/>
</dbReference>
<dbReference type="AlphaFoldDB" id="A0A409Y1U2"/>
<evidence type="ECO:0000313" key="4">
    <source>
        <dbReference type="Proteomes" id="UP000284706"/>
    </source>
</evidence>
<keyword evidence="1" id="KW-0732">Signal</keyword>
<sequence>MKFLVHVLAAILVANAPAFCEPVPQINDIAQQVRPRRSRGHKRKGILIERPPIQVRTSQDDCADPTTAQEFIVGFMPNDVYHSYTTRSDFVNEATTIGTNWSLQGPAFHAWKTLPPTVPTANVVAIWELANEAGQNDRVLVAADVGADQPYVYGYLRGIIRGYAYKEQICGSVPLVGVSRPDKTDHYYTTSAFEHDALVKQGWKDENVIVAYVLPA</sequence>
<proteinExistence type="predicted"/>
<comment type="caution">
    <text evidence="3">The sequence shown here is derived from an EMBL/GenBank/DDBJ whole genome shotgun (WGS) entry which is preliminary data.</text>
</comment>
<dbReference type="InParanoid" id="A0A409Y1U2"/>
<dbReference type="Pfam" id="PF18885">
    <property type="entry name" value="DUF5648"/>
    <property type="match status" value="1"/>
</dbReference>
<accession>A0A409Y1U2</accession>
<evidence type="ECO:0000259" key="2">
    <source>
        <dbReference type="Pfam" id="PF18885"/>
    </source>
</evidence>
<feature type="domain" description="DUF5648" evidence="2">
    <location>
        <begin position="75"/>
        <end position="209"/>
    </location>
</feature>
<dbReference type="InterPro" id="IPR043708">
    <property type="entry name" value="DUF5648"/>
</dbReference>
<feature type="signal peptide" evidence="1">
    <location>
        <begin position="1"/>
        <end position="20"/>
    </location>
</feature>
<evidence type="ECO:0000256" key="1">
    <source>
        <dbReference type="SAM" id="SignalP"/>
    </source>
</evidence>
<name>A0A409Y1U2_9AGAR</name>
<dbReference type="Proteomes" id="UP000284706">
    <property type="component" value="Unassembled WGS sequence"/>
</dbReference>
<evidence type="ECO:0000313" key="3">
    <source>
        <dbReference type="EMBL" id="PPQ96985.1"/>
    </source>
</evidence>
<protein>
    <recommendedName>
        <fullName evidence="2">DUF5648 domain-containing protein</fullName>
    </recommendedName>
</protein>
<organism evidence="3 4">
    <name type="scientific">Gymnopilus dilepis</name>
    <dbReference type="NCBI Taxonomy" id="231916"/>
    <lineage>
        <taxon>Eukaryota</taxon>
        <taxon>Fungi</taxon>
        <taxon>Dikarya</taxon>
        <taxon>Basidiomycota</taxon>
        <taxon>Agaricomycotina</taxon>
        <taxon>Agaricomycetes</taxon>
        <taxon>Agaricomycetidae</taxon>
        <taxon>Agaricales</taxon>
        <taxon>Agaricineae</taxon>
        <taxon>Hymenogastraceae</taxon>
        <taxon>Gymnopilus</taxon>
    </lineage>
</organism>
<dbReference type="OrthoDB" id="9971254at2759"/>
<gene>
    <name evidence="3" type="ORF">CVT26_006414</name>
</gene>
<feature type="chain" id="PRO_5019140624" description="DUF5648 domain-containing protein" evidence="1">
    <location>
        <begin position="21"/>
        <end position="216"/>
    </location>
</feature>
<keyword evidence="4" id="KW-1185">Reference proteome</keyword>